<feature type="domain" description="Tubulin/FtsZ GTPase" evidence="5">
    <location>
        <begin position="83"/>
        <end position="279"/>
    </location>
</feature>
<dbReference type="OMA" id="CINFADW"/>
<dbReference type="InterPro" id="IPR003008">
    <property type="entry name" value="Tubulin_FtsZ_GTPase"/>
</dbReference>
<evidence type="ECO:0000256" key="3">
    <source>
        <dbReference type="ARBA" id="ARBA00022741"/>
    </source>
</evidence>
<dbReference type="Proteomes" id="UP000683925">
    <property type="component" value="Unassembled WGS sequence"/>
</dbReference>
<dbReference type="SMART" id="SM00864">
    <property type="entry name" value="Tubulin"/>
    <property type="match status" value="1"/>
</dbReference>
<comment type="caution">
    <text evidence="6">The sequence shown here is derived from an EMBL/GenBank/DDBJ whole genome shotgun (WGS) entry which is preliminary data.</text>
</comment>
<sequence>MSIKSQSTQVMTDLATLERDYEEFENKRTRRNRGNQEIISFHFGQSGAQLASPIWELYCLEHGINLDGSVSNTSEIQENDTNRKILFSETQNSGYVPLAYIADDDDQSIDQIKDGQLKKLFSTKFLQEFKGDSGSIWASSYKNAQASEIFRNQIQQLLDKCDSLQGIMIYHSVSGGFGGSYASYLLNEFEDDFSKVIKSTVSLLSSDQSSTSTIVEPYNSVFTINQLKQYSNFNIFIDNSALSQVCERQLDIDWANFGILNKMIAQMIASITSTQRLNSENFVDLQDMYQNLVTLPELQFLHTSYAPFIQRDKQNSQSFNLLQISQALFNEAGSFIKFTPSPSQYFGVNLFYRGDCSYSDLQGTINELKNSRCINFADWVPINYQVALSSKSTIQFHNTELGRVNKTASLVANSTRILNPLKNIQSRFKNLYQKKCFIHWFLKNSQMEESQFVNGLDFFSSLISNYEQSISQYINQEKQNVEDESSIEDVEEINK</sequence>
<evidence type="ECO:0000256" key="4">
    <source>
        <dbReference type="ARBA" id="ARBA00023134"/>
    </source>
</evidence>
<dbReference type="GO" id="GO:0007017">
    <property type="term" value="P:microtubule-based process"/>
    <property type="evidence" value="ECO:0007669"/>
    <property type="project" value="InterPro"/>
</dbReference>
<keyword evidence="2" id="KW-0493">Microtubule</keyword>
<accession>A0A8S1SVP1</accession>
<dbReference type="PANTHER" id="PTHR11588">
    <property type="entry name" value="TUBULIN"/>
    <property type="match status" value="1"/>
</dbReference>
<evidence type="ECO:0000256" key="2">
    <source>
        <dbReference type="ARBA" id="ARBA00022701"/>
    </source>
</evidence>
<name>A0A8S1SVP1_PAROT</name>
<evidence type="ECO:0000259" key="5">
    <source>
        <dbReference type="SMART" id="SM00864"/>
    </source>
</evidence>
<proteinExistence type="inferred from homology"/>
<organism evidence="6 7">
    <name type="scientific">Paramecium octaurelia</name>
    <dbReference type="NCBI Taxonomy" id="43137"/>
    <lineage>
        <taxon>Eukaryota</taxon>
        <taxon>Sar</taxon>
        <taxon>Alveolata</taxon>
        <taxon>Ciliophora</taxon>
        <taxon>Intramacronucleata</taxon>
        <taxon>Oligohymenophorea</taxon>
        <taxon>Peniculida</taxon>
        <taxon>Parameciidae</taxon>
        <taxon>Paramecium</taxon>
    </lineage>
</organism>
<dbReference type="AlphaFoldDB" id="A0A8S1SVP1"/>
<dbReference type="GO" id="GO:0005874">
    <property type="term" value="C:microtubule"/>
    <property type="evidence" value="ECO:0007669"/>
    <property type="project" value="UniProtKB-KW"/>
</dbReference>
<evidence type="ECO:0000313" key="7">
    <source>
        <dbReference type="Proteomes" id="UP000683925"/>
    </source>
</evidence>
<keyword evidence="7" id="KW-1185">Reference proteome</keyword>
<dbReference type="InterPro" id="IPR000217">
    <property type="entry name" value="Tubulin"/>
</dbReference>
<dbReference type="OrthoDB" id="302031at2759"/>
<reference evidence="6" key="1">
    <citation type="submission" date="2021-01" db="EMBL/GenBank/DDBJ databases">
        <authorList>
            <consortium name="Genoscope - CEA"/>
            <person name="William W."/>
        </authorList>
    </citation>
    <scope>NUCLEOTIDE SEQUENCE</scope>
</reference>
<protein>
    <recommendedName>
        <fullName evidence="5">Tubulin/FtsZ GTPase domain-containing protein</fullName>
    </recommendedName>
</protein>
<dbReference type="GO" id="GO:0005525">
    <property type="term" value="F:GTP binding"/>
    <property type="evidence" value="ECO:0007669"/>
    <property type="project" value="UniProtKB-KW"/>
</dbReference>
<evidence type="ECO:0000256" key="1">
    <source>
        <dbReference type="ARBA" id="ARBA00009636"/>
    </source>
</evidence>
<dbReference type="FunFam" id="3.40.50.1440:FF:000037">
    <property type="entry name" value="Tubulin beta chain"/>
    <property type="match status" value="1"/>
</dbReference>
<evidence type="ECO:0000313" key="6">
    <source>
        <dbReference type="EMBL" id="CAD8144965.1"/>
    </source>
</evidence>
<dbReference type="Pfam" id="PF00091">
    <property type="entry name" value="Tubulin"/>
    <property type="match status" value="1"/>
</dbReference>
<dbReference type="EMBL" id="CAJJDP010000016">
    <property type="protein sequence ID" value="CAD8144965.1"/>
    <property type="molecule type" value="Genomic_DNA"/>
</dbReference>
<keyword evidence="4" id="KW-0342">GTP-binding</keyword>
<keyword evidence="3" id="KW-0547">Nucleotide-binding</keyword>
<gene>
    <name evidence="6" type="ORF">POCTA_138.1.T0160436</name>
</gene>
<dbReference type="InterPro" id="IPR018316">
    <property type="entry name" value="Tubulin/FtsZ_2-layer-sand-dom"/>
</dbReference>
<dbReference type="Pfam" id="PF03953">
    <property type="entry name" value="Tubulin_C"/>
    <property type="match status" value="1"/>
</dbReference>
<comment type="similarity">
    <text evidence="1">Belongs to the tubulin family.</text>
</comment>